<accession>A0A2T5MJX2</accession>
<evidence type="ECO:0000256" key="10">
    <source>
        <dbReference type="ARBA" id="ARBA00038489"/>
    </source>
</evidence>
<evidence type="ECO:0000256" key="3">
    <source>
        <dbReference type="ARBA" id="ARBA00013017"/>
    </source>
</evidence>
<evidence type="ECO:0000313" key="17">
    <source>
        <dbReference type="Proteomes" id="UP000244248"/>
    </source>
</evidence>
<dbReference type="RefSeq" id="WP_107938581.1">
    <property type="nucleotide sequence ID" value="NZ_QANS01000001.1"/>
</dbReference>
<comment type="catalytic activity">
    <reaction evidence="12">
        <text>a hydroperoxide + [thioredoxin]-dithiol = an alcohol + [thioredoxin]-disulfide + H2O</text>
        <dbReference type="Rhea" id="RHEA:62620"/>
        <dbReference type="Rhea" id="RHEA-COMP:10698"/>
        <dbReference type="Rhea" id="RHEA-COMP:10700"/>
        <dbReference type="ChEBI" id="CHEBI:15377"/>
        <dbReference type="ChEBI" id="CHEBI:29950"/>
        <dbReference type="ChEBI" id="CHEBI:30879"/>
        <dbReference type="ChEBI" id="CHEBI:35924"/>
        <dbReference type="ChEBI" id="CHEBI:50058"/>
        <dbReference type="EC" id="1.11.1.24"/>
    </reaction>
</comment>
<dbReference type="Proteomes" id="UP000244248">
    <property type="component" value="Unassembled WGS sequence"/>
</dbReference>
<dbReference type="InterPro" id="IPR013766">
    <property type="entry name" value="Thioredoxin_domain"/>
</dbReference>
<evidence type="ECO:0000256" key="7">
    <source>
        <dbReference type="ARBA" id="ARBA00023157"/>
    </source>
</evidence>
<keyword evidence="5" id="KW-0049">Antioxidant</keyword>
<keyword evidence="17" id="KW-1185">Reference proteome</keyword>
<sequence length="174" mass="19289">MKLIRILLLLSLSFALPAFADVPANGTVAPEFKLQDQKGQWHTLADHRGKWVVLYFYPKDQTPGCTTQACTFRDHVFKLRDAGADVIGVSLDDVKSHAEFAEKYKLPFPLLADVDKKASKAYGVLNSIIGFQYAKRDTFLIDPKGIIAKHYAGVDPKENAAEVLADLEALKAKK</sequence>
<evidence type="ECO:0000256" key="12">
    <source>
        <dbReference type="ARBA" id="ARBA00049091"/>
    </source>
</evidence>
<dbReference type="PANTHER" id="PTHR42801">
    <property type="entry name" value="THIOREDOXIN-DEPENDENT PEROXIDE REDUCTASE"/>
    <property type="match status" value="1"/>
</dbReference>
<dbReference type="PANTHER" id="PTHR42801:SF4">
    <property type="entry name" value="AHPC_TSA FAMILY PROTEIN"/>
    <property type="match status" value="1"/>
</dbReference>
<keyword evidence="8" id="KW-0676">Redox-active center</keyword>
<dbReference type="InterPro" id="IPR000866">
    <property type="entry name" value="AhpC/TSA"/>
</dbReference>
<dbReference type="PROSITE" id="PS51352">
    <property type="entry name" value="THIOREDOXIN_2"/>
    <property type="match status" value="1"/>
</dbReference>
<dbReference type="GO" id="GO:0008379">
    <property type="term" value="F:thioredoxin peroxidase activity"/>
    <property type="evidence" value="ECO:0007669"/>
    <property type="project" value="TreeGrafter"/>
</dbReference>
<evidence type="ECO:0000256" key="13">
    <source>
        <dbReference type="PIRSR" id="PIRSR000239-1"/>
    </source>
</evidence>
<keyword evidence="6" id="KW-0560">Oxidoreductase</keyword>
<feature type="domain" description="Thioredoxin" evidence="15">
    <location>
        <begin position="23"/>
        <end position="172"/>
    </location>
</feature>
<dbReference type="SUPFAM" id="SSF52833">
    <property type="entry name" value="Thioredoxin-like"/>
    <property type="match status" value="1"/>
</dbReference>
<evidence type="ECO:0000256" key="4">
    <source>
        <dbReference type="ARBA" id="ARBA00022559"/>
    </source>
</evidence>
<evidence type="ECO:0000256" key="8">
    <source>
        <dbReference type="ARBA" id="ARBA00023284"/>
    </source>
</evidence>
<comment type="subunit">
    <text evidence="2">Monomer.</text>
</comment>
<dbReference type="OrthoDB" id="9812811at2"/>
<dbReference type="EMBL" id="QANS01000001">
    <property type="protein sequence ID" value="PTU32872.1"/>
    <property type="molecule type" value="Genomic_DNA"/>
</dbReference>
<evidence type="ECO:0000256" key="2">
    <source>
        <dbReference type="ARBA" id="ARBA00011245"/>
    </source>
</evidence>
<comment type="similarity">
    <text evidence="10">Belongs to the peroxiredoxin family. BCP/PrxQ subfamily.</text>
</comment>
<comment type="caution">
    <text evidence="16">The sequence shown here is derived from an EMBL/GenBank/DDBJ whole genome shotgun (WGS) entry which is preliminary data.</text>
</comment>
<dbReference type="GO" id="GO:0045454">
    <property type="term" value="P:cell redox homeostasis"/>
    <property type="evidence" value="ECO:0007669"/>
    <property type="project" value="TreeGrafter"/>
</dbReference>
<dbReference type="Gene3D" id="3.40.30.10">
    <property type="entry name" value="Glutaredoxin"/>
    <property type="match status" value="1"/>
</dbReference>
<feature type="chain" id="PRO_5015431357" description="thioredoxin-dependent peroxiredoxin" evidence="14">
    <location>
        <begin position="21"/>
        <end position="174"/>
    </location>
</feature>
<evidence type="ECO:0000256" key="6">
    <source>
        <dbReference type="ARBA" id="ARBA00023002"/>
    </source>
</evidence>
<proteinExistence type="inferred from homology"/>
<evidence type="ECO:0000256" key="9">
    <source>
        <dbReference type="ARBA" id="ARBA00032824"/>
    </source>
</evidence>
<keyword evidence="4" id="KW-0575">Peroxidase</keyword>
<keyword evidence="7" id="KW-1015">Disulfide bond</keyword>
<evidence type="ECO:0000256" key="5">
    <source>
        <dbReference type="ARBA" id="ARBA00022862"/>
    </source>
</evidence>
<reference evidence="16 17" key="1">
    <citation type="submission" date="2018-04" db="EMBL/GenBank/DDBJ databases">
        <title>Novel species isolated from glacier.</title>
        <authorList>
            <person name="Liu Q."/>
            <person name="Xin Y.-H."/>
        </authorList>
    </citation>
    <scope>NUCLEOTIDE SEQUENCE [LARGE SCALE GENOMIC DNA]</scope>
    <source>
        <strain evidence="16 17">GT1R17</strain>
    </source>
</reference>
<dbReference type="GO" id="GO:0005737">
    <property type="term" value="C:cytoplasm"/>
    <property type="evidence" value="ECO:0007669"/>
    <property type="project" value="TreeGrafter"/>
</dbReference>
<dbReference type="InterPro" id="IPR050924">
    <property type="entry name" value="Peroxiredoxin_BCP/PrxQ"/>
</dbReference>
<keyword evidence="14" id="KW-0732">Signal</keyword>
<protein>
    <recommendedName>
        <fullName evidence="3">thioredoxin-dependent peroxiredoxin</fullName>
        <ecNumber evidence="3">1.11.1.24</ecNumber>
    </recommendedName>
    <alternativeName>
        <fullName evidence="9">Thioredoxin peroxidase</fullName>
    </alternativeName>
    <alternativeName>
        <fullName evidence="11">Thioredoxin-dependent peroxiredoxin Bcp</fullName>
    </alternativeName>
</protein>
<evidence type="ECO:0000256" key="14">
    <source>
        <dbReference type="SAM" id="SignalP"/>
    </source>
</evidence>
<dbReference type="PIRSF" id="PIRSF000239">
    <property type="entry name" value="AHPC"/>
    <property type="match status" value="1"/>
</dbReference>
<evidence type="ECO:0000256" key="1">
    <source>
        <dbReference type="ARBA" id="ARBA00003330"/>
    </source>
</evidence>
<comment type="function">
    <text evidence="1">Thiol-specific peroxidase that catalyzes the reduction of hydrogen peroxide and organic hydroperoxides to water and alcohols, respectively. Plays a role in cell protection against oxidative stress by detoxifying peroxides and as sensor of hydrogen peroxide-mediated signaling events.</text>
</comment>
<gene>
    <name evidence="16" type="ORF">CJD38_01800</name>
</gene>
<dbReference type="AlphaFoldDB" id="A0A2T5MJX2"/>
<name>A0A2T5MJX2_9GAMM</name>
<feature type="active site" description="Cysteine sulfenic acid (-SOH) intermediate; for peroxidase activity" evidence="13">
    <location>
        <position position="65"/>
    </location>
</feature>
<evidence type="ECO:0000313" key="16">
    <source>
        <dbReference type="EMBL" id="PTU32872.1"/>
    </source>
</evidence>
<dbReference type="Pfam" id="PF00578">
    <property type="entry name" value="AhpC-TSA"/>
    <property type="match status" value="1"/>
</dbReference>
<evidence type="ECO:0000259" key="15">
    <source>
        <dbReference type="PROSITE" id="PS51352"/>
    </source>
</evidence>
<dbReference type="CDD" id="cd03017">
    <property type="entry name" value="PRX_BCP"/>
    <property type="match status" value="1"/>
</dbReference>
<dbReference type="GO" id="GO:0034599">
    <property type="term" value="P:cellular response to oxidative stress"/>
    <property type="evidence" value="ECO:0007669"/>
    <property type="project" value="TreeGrafter"/>
</dbReference>
<dbReference type="EC" id="1.11.1.24" evidence="3"/>
<dbReference type="InterPro" id="IPR036249">
    <property type="entry name" value="Thioredoxin-like_sf"/>
</dbReference>
<evidence type="ECO:0000256" key="11">
    <source>
        <dbReference type="ARBA" id="ARBA00042639"/>
    </source>
</evidence>
<organism evidence="16 17">
    <name type="scientific">Stenotrophobium rhamnosiphilum</name>
    <dbReference type="NCBI Taxonomy" id="2029166"/>
    <lineage>
        <taxon>Bacteria</taxon>
        <taxon>Pseudomonadati</taxon>
        <taxon>Pseudomonadota</taxon>
        <taxon>Gammaproteobacteria</taxon>
        <taxon>Nevskiales</taxon>
        <taxon>Nevskiaceae</taxon>
        <taxon>Stenotrophobium</taxon>
    </lineage>
</organism>
<feature type="signal peptide" evidence="14">
    <location>
        <begin position="1"/>
        <end position="20"/>
    </location>
</feature>
<dbReference type="FunFam" id="3.40.30.10:FF:000007">
    <property type="entry name" value="Thioredoxin-dependent thiol peroxidase"/>
    <property type="match status" value="1"/>
</dbReference>
<dbReference type="InterPro" id="IPR024706">
    <property type="entry name" value="Peroxiredoxin_AhpC-typ"/>
</dbReference>